<dbReference type="Proteomes" id="UP000516052">
    <property type="component" value="Chromosome"/>
</dbReference>
<name>A0A7H0ITF1_9ACTN</name>
<reference evidence="2 3" key="1">
    <citation type="submission" date="2020-08" db="EMBL/GenBank/DDBJ databases">
        <title>A novel species.</title>
        <authorList>
            <person name="Gao J."/>
        </authorList>
    </citation>
    <scope>NUCLEOTIDE SEQUENCE [LARGE SCALE GENOMIC DNA]</scope>
    <source>
        <strain evidence="2 3">CRXT-G-22</strain>
    </source>
</reference>
<evidence type="ECO:0000256" key="1">
    <source>
        <dbReference type="SAM" id="MobiDB-lite"/>
    </source>
</evidence>
<dbReference type="InterPro" id="IPR005152">
    <property type="entry name" value="Lipase_secreted"/>
</dbReference>
<gene>
    <name evidence="2" type="ORF">IAG44_35335</name>
</gene>
<dbReference type="Gene3D" id="3.40.50.1820">
    <property type="entry name" value="alpha/beta hydrolase"/>
    <property type="match status" value="1"/>
</dbReference>
<sequence>MFCRRQGVRARRTGRPARPVARRSGDLPAGRGPRPSVSLEDRGRARAGRGRRPREHASVKVLRTAAAVLTACTAWTTAAGAQPAVAHAPLAASRAGEAFYEPPATLPAHNGDVIRTERSVFHLDPLKVVKADADVQRIMYRTTDRTGTPVAVTGTLLTPNAAYPAPRPLVTFAPGTQGLADKCAPSRQLADGTEYEGLPVKHLLDQGWTVVVTDYQGSGTPGVHTYMDREAQGRAVLDSLRAAQRLRKTAGPVALYGYSQGGGATASAAELAPAYAPELKIEGAVVGAAPADLDAVAAGLDGSAYGAFFNYSLSGLGASYGIDIDAYLNARGKRVTADLRDNQCTTQALAKYPFLTSRFLTADGRPLTERLKYAPWKAIVADQRLGTRKPGMPVLLSHSRLDDVVPHRVGQRLAADWCKLGAVVKFSTNHVPGHIVAAAATGNEGAPWLRDRFAGKTAPNTC</sequence>
<dbReference type="PANTHER" id="PTHR34853">
    <property type="match status" value="1"/>
</dbReference>
<dbReference type="GO" id="GO:0004806">
    <property type="term" value="F:triacylglycerol lipase activity"/>
    <property type="evidence" value="ECO:0007669"/>
    <property type="project" value="InterPro"/>
</dbReference>
<keyword evidence="2" id="KW-0378">Hydrolase</keyword>
<accession>A0A7H0ITF1</accession>
<feature type="region of interest" description="Disordered" evidence="1">
    <location>
        <begin position="1"/>
        <end position="57"/>
    </location>
</feature>
<dbReference type="Pfam" id="PF03583">
    <property type="entry name" value="LIP"/>
    <property type="match status" value="1"/>
</dbReference>
<dbReference type="GO" id="GO:0016042">
    <property type="term" value="P:lipid catabolic process"/>
    <property type="evidence" value="ECO:0007669"/>
    <property type="project" value="InterPro"/>
</dbReference>
<keyword evidence="3" id="KW-1185">Reference proteome</keyword>
<dbReference type="SUPFAM" id="SSF53474">
    <property type="entry name" value="alpha/beta-Hydrolases"/>
    <property type="match status" value="1"/>
</dbReference>
<dbReference type="PIRSF" id="PIRSF029171">
    <property type="entry name" value="Esterase_LipA"/>
    <property type="match status" value="1"/>
</dbReference>
<protein>
    <submittedName>
        <fullName evidence="2">Alpha/beta hydrolase</fullName>
    </submittedName>
</protein>
<proteinExistence type="predicted"/>
<organism evidence="2 3">
    <name type="scientific">Streptomyces roseirectus</name>
    <dbReference type="NCBI Taxonomy" id="2768066"/>
    <lineage>
        <taxon>Bacteria</taxon>
        <taxon>Bacillati</taxon>
        <taxon>Actinomycetota</taxon>
        <taxon>Actinomycetes</taxon>
        <taxon>Kitasatosporales</taxon>
        <taxon>Streptomycetaceae</taxon>
        <taxon>Streptomyces</taxon>
    </lineage>
</organism>
<dbReference type="EMBL" id="CP060828">
    <property type="protein sequence ID" value="QNP76067.1"/>
    <property type="molecule type" value="Genomic_DNA"/>
</dbReference>
<dbReference type="Gene3D" id="1.10.260.130">
    <property type="match status" value="1"/>
</dbReference>
<dbReference type="KEGG" id="sroi:IAG44_35335"/>
<feature type="compositionally biased region" description="Basic residues" evidence="1">
    <location>
        <begin position="1"/>
        <end position="15"/>
    </location>
</feature>
<dbReference type="InterPro" id="IPR029058">
    <property type="entry name" value="AB_hydrolase_fold"/>
</dbReference>
<evidence type="ECO:0000313" key="3">
    <source>
        <dbReference type="Proteomes" id="UP000516052"/>
    </source>
</evidence>
<evidence type="ECO:0000313" key="2">
    <source>
        <dbReference type="EMBL" id="QNP76067.1"/>
    </source>
</evidence>
<feature type="compositionally biased region" description="Basic residues" evidence="1">
    <location>
        <begin position="45"/>
        <end position="54"/>
    </location>
</feature>
<dbReference type="AlphaFoldDB" id="A0A7H0ITF1"/>
<dbReference type="PANTHER" id="PTHR34853:SF1">
    <property type="entry name" value="LIPASE 5"/>
    <property type="match status" value="1"/>
</dbReference>